<sequence length="109" mass="12768">MIISISLQENNKLSIAYLQQHQLCFQDSVGSACKIAIYKKSKPTFCHVFLFPVSLARYVFYPLLLVVHFTTFSYFIYRTTTLHPFLARTHRYLHNSMSCNFISRLPKLV</sequence>
<name>A0AAD7P5E3_QUISA</name>
<accession>A0AAD7P5E3</accession>
<organism evidence="2 3">
    <name type="scientific">Quillaja saponaria</name>
    <name type="common">Soap bark tree</name>
    <dbReference type="NCBI Taxonomy" id="32244"/>
    <lineage>
        <taxon>Eukaryota</taxon>
        <taxon>Viridiplantae</taxon>
        <taxon>Streptophyta</taxon>
        <taxon>Embryophyta</taxon>
        <taxon>Tracheophyta</taxon>
        <taxon>Spermatophyta</taxon>
        <taxon>Magnoliopsida</taxon>
        <taxon>eudicotyledons</taxon>
        <taxon>Gunneridae</taxon>
        <taxon>Pentapetalae</taxon>
        <taxon>rosids</taxon>
        <taxon>fabids</taxon>
        <taxon>Fabales</taxon>
        <taxon>Quillajaceae</taxon>
        <taxon>Quillaja</taxon>
    </lineage>
</organism>
<gene>
    <name evidence="2" type="ORF">O6P43_032350</name>
</gene>
<dbReference type="KEGG" id="qsa:O6P43_032350"/>
<evidence type="ECO:0000313" key="2">
    <source>
        <dbReference type="EMBL" id="KAJ7942717.1"/>
    </source>
</evidence>
<evidence type="ECO:0000256" key="1">
    <source>
        <dbReference type="SAM" id="Phobius"/>
    </source>
</evidence>
<keyword evidence="1" id="KW-0472">Membrane</keyword>
<dbReference type="EMBL" id="JARAOO010000014">
    <property type="protein sequence ID" value="KAJ7942717.1"/>
    <property type="molecule type" value="Genomic_DNA"/>
</dbReference>
<reference evidence="2" key="1">
    <citation type="journal article" date="2023" name="Science">
        <title>Elucidation of the pathway for biosynthesis of saponin adjuvants from the soapbark tree.</title>
        <authorList>
            <person name="Reed J."/>
            <person name="Orme A."/>
            <person name="El-Demerdash A."/>
            <person name="Owen C."/>
            <person name="Martin L.B.B."/>
            <person name="Misra R.C."/>
            <person name="Kikuchi S."/>
            <person name="Rejzek M."/>
            <person name="Martin A.C."/>
            <person name="Harkess A."/>
            <person name="Leebens-Mack J."/>
            <person name="Louveau T."/>
            <person name="Stephenson M.J."/>
            <person name="Osbourn A."/>
        </authorList>
    </citation>
    <scope>NUCLEOTIDE SEQUENCE</scope>
    <source>
        <strain evidence="2">S10</strain>
    </source>
</reference>
<comment type="caution">
    <text evidence="2">The sequence shown here is derived from an EMBL/GenBank/DDBJ whole genome shotgun (WGS) entry which is preliminary data.</text>
</comment>
<keyword evidence="1" id="KW-1133">Transmembrane helix</keyword>
<evidence type="ECO:0000313" key="3">
    <source>
        <dbReference type="Proteomes" id="UP001163823"/>
    </source>
</evidence>
<keyword evidence="1" id="KW-0812">Transmembrane</keyword>
<dbReference type="AlphaFoldDB" id="A0AAD7P5E3"/>
<dbReference type="Proteomes" id="UP001163823">
    <property type="component" value="Chromosome 14"/>
</dbReference>
<keyword evidence="3" id="KW-1185">Reference proteome</keyword>
<protein>
    <submittedName>
        <fullName evidence="2">Uncharacterized protein</fullName>
    </submittedName>
</protein>
<feature type="transmembrane region" description="Helical" evidence="1">
    <location>
        <begin position="58"/>
        <end position="77"/>
    </location>
</feature>
<proteinExistence type="predicted"/>